<protein>
    <submittedName>
        <fullName evidence="1">Uncharacterized protein</fullName>
    </submittedName>
</protein>
<reference evidence="1" key="2">
    <citation type="journal article" date="2020" name="Nat. Commun.">
        <title>Large-scale genome sequencing of mycorrhizal fungi provides insights into the early evolution of symbiotic traits.</title>
        <authorList>
            <person name="Miyauchi S."/>
            <person name="Kiss E."/>
            <person name="Kuo A."/>
            <person name="Drula E."/>
            <person name="Kohler A."/>
            <person name="Sanchez-Garcia M."/>
            <person name="Morin E."/>
            <person name="Andreopoulos B."/>
            <person name="Barry K.W."/>
            <person name="Bonito G."/>
            <person name="Buee M."/>
            <person name="Carver A."/>
            <person name="Chen C."/>
            <person name="Cichocki N."/>
            <person name="Clum A."/>
            <person name="Culley D."/>
            <person name="Crous P.W."/>
            <person name="Fauchery L."/>
            <person name="Girlanda M."/>
            <person name="Hayes R.D."/>
            <person name="Keri Z."/>
            <person name="LaButti K."/>
            <person name="Lipzen A."/>
            <person name="Lombard V."/>
            <person name="Magnuson J."/>
            <person name="Maillard F."/>
            <person name="Murat C."/>
            <person name="Nolan M."/>
            <person name="Ohm R.A."/>
            <person name="Pangilinan J."/>
            <person name="Pereira M.F."/>
            <person name="Perotto S."/>
            <person name="Peter M."/>
            <person name="Pfister S."/>
            <person name="Riley R."/>
            <person name="Sitrit Y."/>
            <person name="Stielow J.B."/>
            <person name="Szollosi G."/>
            <person name="Zifcakova L."/>
            <person name="Stursova M."/>
            <person name="Spatafora J.W."/>
            <person name="Tedersoo L."/>
            <person name="Vaario L.M."/>
            <person name="Yamada A."/>
            <person name="Yan M."/>
            <person name="Wang P."/>
            <person name="Xu J."/>
            <person name="Bruns T."/>
            <person name="Baldrian P."/>
            <person name="Vilgalys R."/>
            <person name="Dunand C."/>
            <person name="Henrissat B."/>
            <person name="Grigoriev I.V."/>
            <person name="Hibbett D."/>
            <person name="Nagy L.G."/>
            <person name="Martin F.M."/>
        </authorList>
    </citation>
    <scope>NUCLEOTIDE SEQUENCE</scope>
    <source>
        <strain evidence="1">P2</strain>
    </source>
</reference>
<organism evidence="1 2">
    <name type="scientific">Thelephora ganbajun</name>
    <name type="common">Ganba fungus</name>
    <dbReference type="NCBI Taxonomy" id="370292"/>
    <lineage>
        <taxon>Eukaryota</taxon>
        <taxon>Fungi</taxon>
        <taxon>Dikarya</taxon>
        <taxon>Basidiomycota</taxon>
        <taxon>Agaricomycotina</taxon>
        <taxon>Agaricomycetes</taxon>
        <taxon>Thelephorales</taxon>
        <taxon>Thelephoraceae</taxon>
        <taxon>Thelephora</taxon>
    </lineage>
</organism>
<sequence>MPPKEWTSKKPLPNATESTPSTCRRGAKLIGKVAEPTAGEAGTQKWKAKDFPPVDQPTKRANTRGSKAKQIVPPLNTKEVTEPTPRMNNEAAKQTKTHKTKTIIKSIPTRPILSSDSKGEEDDLQNGTIDGNATSPVPSNNEVDELPTATQLTTEVWSLH</sequence>
<accession>A0ACB6ZMJ3</accession>
<gene>
    <name evidence="1" type="ORF">BDM02DRAFT_3185140</name>
</gene>
<dbReference type="EMBL" id="MU117981">
    <property type="protein sequence ID" value="KAF9650817.1"/>
    <property type="molecule type" value="Genomic_DNA"/>
</dbReference>
<proteinExistence type="predicted"/>
<comment type="caution">
    <text evidence="1">The sequence shown here is derived from an EMBL/GenBank/DDBJ whole genome shotgun (WGS) entry which is preliminary data.</text>
</comment>
<evidence type="ECO:0000313" key="2">
    <source>
        <dbReference type="Proteomes" id="UP000886501"/>
    </source>
</evidence>
<dbReference type="Proteomes" id="UP000886501">
    <property type="component" value="Unassembled WGS sequence"/>
</dbReference>
<keyword evidence="2" id="KW-1185">Reference proteome</keyword>
<evidence type="ECO:0000313" key="1">
    <source>
        <dbReference type="EMBL" id="KAF9650817.1"/>
    </source>
</evidence>
<name>A0ACB6ZMJ3_THEGA</name>
<reference evidence="1" key="1">
    <citation type="submission" date="2019-10" db="EMBL/GenBank/DDBJ databases">
        <authorList>
            <consortium name="DOE Joint Genome Institute"/>
            <person name="Kuo A."/>
            <person name="Miyauchi S."/>
            <person name="Kiss E."/>
            <person name="Drula E."/>
            <person name="Kohler A."/>
            <person name="Sanchez-Garcia M."/>
            <person name="Andreopoulos B."/>
            <person name="Barry K.W."/>
            <person name="Bonito G."/>
            <person name="Buee M."/>
            <person name="Carver A."/>
            <person name="Chen C."/>
            <person name="Cichocki N."/>
            <person name="Clum A."/>
            <person name="Culley D."/>
            <person name="Crous P.W."/>
            <person name="Fauchery L."/>
            <person name="Girlanda M."/>
            <person name="Hayes R."/>
            <person name="Keri Z."/>
            <person name="Labutti K."/>
            <person name="Lipzen A."/>
            <person name="Lombard V."/>
            <person name="Magnuson J."/>
            <person name="Maillard F."/>
            <person name="Morin E."/>
            <person name="Murat C."/>
            <person name="Nolan M."/>
            <person name="Ohm R."/>
            <person name="Pangilinan J."/>
            <person name="Pereira M."/>
            <person name="Perotto S."/>
            <person name="Peter M."/>
            <person name="Riley R."/>
            <person name="Sitrit Y."/>
            <person name="Stielow B."/>
            <person name="Szollosi G."/>
            <person name="Zifcakova L."/>
            <person name="Stursova M."/>
            <person name="Spatafora J.W."/>
            <person name="Tedersoo L."/>
            <person name="Vaario L.-M."/>
            <person name="Yamada A."/>
            <person name="Yan M."/>
            <person name="Wang P."/>
            <person name="Xu J."/>
            <person name="Bruns T."/>
            <person name="Baldrian P."/>
            <person name="Vilgalys R."/>
            <person name="Henrissat B."/>
            <person name="Grigoriev I.V."/>
            <person name="Hibbett D."/>
            <person name="Nagy L.G."/>
            <person name="Martin F.M."/>
        </authorList>
    </citation>
    <scope>NUCLEOTIDE SEQUENCE</scope>
    <source>
        <strain evidence="1">P2</strain>
    </source>
</reference>